<name>A0A4Y2G4H5_ARAVE</name>
<sequence length="100" mass="11534">MFKACYSVFNNRAKGFSINCINMLCLLSIQAESLYFLHTHELSGVPTTRNRRDLSQENEEARQSKISRNYPIISKVRTKQCLHWAGNVRWCAILHGDCSL</sequence>
<gene>
    <name evidence="1" type="ORF">AVEN_193446_1</name>
</gene>
<keyword evidence="2" id="KW-1185">Reference proteome</keyword>
<reference evidence="1 2" key="1">
    <citation type="journal article" date="2019" name="Sci. Rep.">
        <title>Orb-weaving spider Araneus ventricosus genome elucidates the spidroin gene catalogue.</title>
        <authorList>
            <person name="Kono N."/>
            <person name="Nakamura H."/>
            <person name="Ohtoshi R."/>
            <person name="Moran D.A.P."/>
            <person name="Shinohara A."/>
            <person name="Yoshida Y."/>
            <person name="Fujiwara M."/>
            <person name="Mori M."/>
            <person name="Tomita M."/>
            <person name="Arakawa K."/>
        </authorList>
    </citation>
    <scope>NUCLEOTIDE SEQUENCE [LARGE SCALE GENOMIC DNA]</scope>
</reference>
<proteinExistence type="predicted"/>
<organism evidence="1 2">
    <name type="scientific">Araneus ventricosus</name>
    <name type="common">Orbweaver spider</name>
    <name type="synonym">Epeira ventricosa</name>
    <dbReference type="NCBI Taxonomy" id="182803"/>
    <lineage>
        <taxon>Eukaryota</taxon>
        <taxon>Metazoa</taxon>
        <taxon>Ecdysozoa</taxon>
        <taxon>Arthropoda</taxon>
        <taxon>Chelicerata</taxon>
        <taxon>Arachnida</taxon>
        <taxon>Araneae</taxon>
        <taxon>Araneomorphae</taxon>
        <taxon>Entelegynae</taxon>
        <taxon>Araneoidea</taxon>
        <taxon>Araneidae</taxon>
        <taxon>Araneus</taxon>
    </lineage>
</organism>
<evidence type="ECO:0000313" key="1">
    <source>
        <dbReference type="EMBL" id="GBM48752.1"/>
    </source>
</evidence>
<dbReference type="AlphaFoldDB" id="A0A4Y2G4H5"/>
<protein>
    <submittedName>
        <fullName evidence="1">Uncharacterized protein</fullName>
    </submittedName>
</protein>
<comment type="caution">
    <text evidence="1">The sequence shown here is derived from an EMBL/GenBank/DDBJ whole genome shotgun (WGS) entry which is preliminary data.</text>
</comment>
<accession>A0A4Y2G4H5</accession>
<dbReference type="Proteomes" id="UP000499080">
    <property type="component" value="Unassembled WGS sequence"/>
</dbReference>
<evidence type="ECO:0000313" key="2">
    <source>
        <dbReference type="Proteomes" id="UP000499080"/>
    </source>
</evidence>
<dbReference type="EMBL" id="BGPR01001226">
    <property type="protein sequence ID" value="GBM48752.1"/>
    <property type="molecule type" value="Genomic_DNA"/>
</dbReference>